<feature type="compositionally biased region" description="Acidic residues" evidence="1">
    <location>
        <begin position="37"/>
        <end position="49"/>
    </location>
</feature>
<evidence type="ECO:0000313" key="3">
    <source>
        <dbReference type="Proteomes" id="UP000499080"/>
    </source>
</evidence>
<evidence type="ECO:0000313" key="2">
    <source>
        <dbReference type="EMBL" id="GBM54018.1"/>
    </source>
</evidence>
<feature type="region of interest" description="Disordered" evidence="1">
    <location>
        <begin position="34"/>
        <end position="54"/>
    </location>
</feature>
<dbReference type="Proteomes" id="UP000499080">
    <property type="component" value="Unassembled WGS sequence"/>
</dbReference>
<accession>A0A4Y2GND2</accession>
<sequence length="75" mass="8880">MQIEYIWSNPKNQQTDELMNQEPVIQERIDSTVSTEINDDLTTDDEEDGNQNVSNIPVRERRLPSRYEDYEVCCQ</sequence>
<dbReference type="EMBL" id="BGPR01001441">
    <property type="protein sequence ID" value="GBM54018.1"/>
    <property type="molecule type" value="Genomic_DNA"/>
</dbReference>
<reference evidence="2 3" key="1">
    <citation type="journal article" date="2019" name="Sci. Rep.">
        <title>Orb-weaving spider Araneus ventricosus genome elucidates the spidroin gene catalogue.</title>
        <authorList>
            <person name="Kono N."/>
            <person name="Nakamura H."/>
            <person name="Ohtoshi R."/>
            <person name="Moran D.A.P."/>
            <person name="Shinohara A."/>
            <person name="Yoshida Y."/>
            <person name="Fujiwara M."/>
            <person name="Mori M."/>
            <person name="Tomita M."/>
            <person name="Arakawa K."/>
        </authorList>
    </citation>
    <scope>NUCLEOTIDE SEQUENCE [LARGE SCALE GENOMIC DNA]</scope>
</reference>
<gene>
    <name evidence="2" type="ORF">AVEN_215392_1</name>
</gene>
<comment type="caution">
    <text evidence="2">The sequence shown here is derived from an EMBL/GenBank/DDBJ whole genome shotgun (WGS) entry which is preliminary data.</text>
</comment>
<name>A0A4Y2GND2_ARAVE</name>
<organism evidence="2 3">
    <name type="scientific">Araneus ventricosus</name>
    <name type="common">Orbweaver spider</name>
    <name type="synonym">Epeira ventricosa</name>
    <dbReference type="NCBI Taxonomy" id="182803"/>
    <lineage>
        <taxon>Eukaryota</taxon>
        <taxon>Metazoa</taxon>
        <taxon>Ecdysozoa</taxon>
        <taxon>Arthropoda</taxon>
        <taxon>Chelicerata</taxon>
        <taxon>Arachnida</taxon>
        <taxon>Araneae</taxon>
        <taxon>Araneomorphae</taxon>
        <taxon>Entelegynae</taxon>
        <taxon>Araneoidea</taxon>
        <taxon>Araneidae</taxon>
        <taxon>Araneus</taxon>
    </lineage>
</organism>
<dbReference type="AlphaFoldDB" id="A0A4Y2GND2"/>
<evidence type="ECO:0000256" key="1">
    <source>
        <dbReference type="SAM" id="MobiDB-lite"/>
    </source>
</evidence>
<proteinExistence type="predicted"/>
<keyword evidence="3" id="KW-1185">Reference proteome</keyword>
<protein>
    <submittedName>
        <fullName evidence="2">Uncharacterized protein</fullName>
    </submittedName>
</protein>